<evidence type="ECO:0000259" key="3">
    <source>
        <dbReference type="Pfam" id="PF08338"/>
    </source>
</evidence>
<dbReference type="InterPro" id="IPR010099">
    <property type="entry name" value="SDR39U1"/>
</dbReference>
<evidence type="ECO:0000259" key="2">
    <source>
        <dbReference type="Pfam" id="PF01370"/>
    </source>
</evidence>
<evidence type="ECO:0000256" key="1">
    <source>
        <dbReference type="ARBA" id="ARBA00009353"/>
    </source>
</evidence>
<dbReference type="InterPro" id="IPR001509">
    <property type="entry name" value="Epimerase_deHydtase"/>
</dbReference>
<dbReference type="Pfam" id="PF08338">
    <property type="entry name" value="DUF1731"/>
    <property type="match status" value="1"/>
</dbReference>
<feature type="domain" description="DUF1731" evidence="3">
    <location>
        <begin position="390"/>
        <end position="436"/>
    </location>
</feature>
<organism evidence="4 5">
    <name type="scientific">Enhygromyxa salina</name>
    <dbReference type="NCBI Taxonomy" id="215803"/>
    <lineage>
        <taxon>Bacteria</taxon>
        <taxon>Pseudomonadati</taxon>
        <taxon>Myxococcota</taxon>
        <taxon>Polyangia</taxon>
        <taxon>Nannocystales</taxon>
        <taxon>Nannocystaceae</taxon>
        <taxon>Enhygromyxa</taxon>
    </lineage>
</organism>
<dbReference type="InterPro" id="IPR013549">
    <property type="entry name" value="DUF1731"/>
</dbReference>
<dbReference type="SUPFAM" id="SSF55961">
    <property type="entry name" value="Bet v1-like"/>
    <property type="match status" value="1"/>
</dbReference>
<dbReference type="AlphaFoldDB" id="A0A0C2D0A4"/>
<dbReference type="NCBIfam" id="TIGR01777">
    <property type="entry name" value="yfcH"/>
    <property type="match status" value="1"/>
</dbReference>
<gene>
    <name evidence="4" type="ORF">DB30_07913</name>
</gene>
<dbReference type="SUPFAM" id="SSF51735">
    <property type="entry name" value="NAD(P)-binding Rossmann-fold domains"/>
    <property type="match status" value="1"/>
</dbReference>
<feature type="domain" description="NAD-dependent epimerase/dehydratase" evidence="2">
    <location>
        <begin position="148"/>
        <end position="354"/>
    </location>
</feature>
<keyword evidence="4" id="KW-0132">Cell division</keyword>
<sequence length="460" mass="50275">MFVWHQRPGAFERLAPTWEQLEIVGREGTIEDGDRLSFCLRKGPLRLPWVARHQGFVPGRNFEDVAERSPFARWHHVHAFADGDANGPAATLTDRIDYQLPLDRLSWPLARGQVEGVLEQMFVQRHVRTANDLRRHHAVAERGPIRVALTGSSGLIGTELRAFLTTGGHTVVPVVRRTPAAHEVAWDPDHATIDGPGLEHLDAVVHLAGEPVAGRWTRAKRDRIRSSRVAGTRLLCETLASLRHKPKVLICASGIGIYGNAGEAELDEQSPVGDGFLATVARAWEAATQPARDAGIRVVTLRIGLVTSARGGLVERLRSLYGLGLGGPIGDGRQWQSWIDLDDLVGVIHHAIYTEQLEGPVNAVAPAPVQQAEFAATLARVLGRPAWISVPEVVVRWVFGQLGREILLASQRVTGSRLGDSGFGFDFPTLESSLRHQLGRAEPQAVDRAVARFEVAGRSC</sequence>
<dbReference type="CDD" id="cd05242">
    <property type="entry name" value="SDR_a8"/>
    <property type="match status" value="1"/>
</dbReference>
<protein>
    <submittedName>
        <fullName evidence="4">Cell division inhibitor</fullName>
    </submittedName>
</protein>
<name>A0A0C2D0A4_9BACT</name>
<dbReference type="Gene3D" id="3.30.530.20">
    <property type="match status" value="1"/>
</dbReference>
<evidence type="ECO:0000313" key="5">
    <source>
        <dbReference type="Proteomes" id="UP000031599"/>
    </source>
</evidence>
<dbReference type="Proteomes" id="UP000031599">
    <property type="component" value="Unassembled WGS sequence"/>
</dbReference>
<evidence type="ECO:0000313" key="4">
    <source>
        <dbReference type="EMBL" id="KIG13582.1"/>
    </source>
</evidence>
<dbReference type="InterPro" id="IPR023393">
    <property type="entry name" value="START-like_dom_sf"/>
</dbReference>
<comment type="caution">
    <text evidence="4">The sequence shown here is derived from an EMBL/GenBank/DDBJ whole genome shotgun (WGS) entry which is preliminary data.</text>
</comment>
<comment type="similarity">
    <text evidence="1">Belongs to the NAD(P)-dependent epimerase/dehydratase family. SDR39U1 subfamily.</text>
</comment>
<accession>A0A0C2D0A4</accession>
<proteinExistence type="inferred from homology"/>
<dbReference type="InterPro" id="IPR036291">
    <property type="entry name" value="NAD(P)-bd_dom_sf"/>
</dbReference>
<dbReference type="CDD" id="cd07820">
    <property type="entry name" value="SRPBCC_3"/>
    <property type="match status" value="1"/>
</dbReference>
<dbReference type="EMBL" id="JMCC02000091">
    <property type="protein sequence ID" value="KIG13582.1"/>
    <property type="molecule type" value="Genomic_DNA"/>
</dbReference>
<dbReference type="Pfam" id="PF01370">
    <property type="entry name" value="Epimerase"/>
    <property type="match status" value="1"/>
</dbReference>
<dbReference type="GO" id="GO:0051301">
    <property type="term" value="P:cell division"/>
    <property type="evidence" value="ECO:0007669"/>
    <property type="project" value="UniProtKB-KW"/>
</dbReference>
<keyword evidence="4" id="KW-0131">Cell cycle</keyword>
<dbReference type="PANTHER" id="PTHR11092">
    <property type="entry name" value="SUGAR NUCLEOTIDE EPIMERASE RELATED"/>
    <property type="match status" value="1"/>
</dbReference>
<reference evidence="4 5" key="1">
    <citation type="submission" date="2014-12" db="EMBL/GenBank/DDBJ databases">
        <title>Genome assembly of Enhygromyxa salina DSM 15201.</title>
        <authorList>
            <person name="Sharma G."/>
            <person name="Subramanian S."/>
        </authorList>
    </citation>
    <scope>NUCLEOTIDE SEQUENCE [LARGE SCALE GENOMIC DNA]</scope>
    <source>
        <strain evidence="4 5">DSM 15201</strain>
    </source>
</reference>
<dbReference type="Gene3D" id="3.40.50.720">
    <property type="entry name" value="NAD(P)-binding Rossmann-like Domain"/>
    <property type="match status" value="1"/>
</dbReference>
<dbReference type="PANTHER" id="PTHR11092:SF0">
    <property type="entry name" value="EPIMERASE FAMILY PROTEIN SDR39U1"/>
    <property type="match status" value="1"/>
</dbReference>